<keyword evidence="3" id="KW-1185">Reference proteome</keyword>
<accession>A0ABT3H6M0</accession>
<dbReference type="RefSeq" id="WP_264599710.1">
    <property type="nucleotide sequence ID" value="NZ_JAOQNS010000001.1"/>
</dbReference>
<dbReference type="InterPro" id="IPR002750">
    <property type="entry name" value="CobE/GbiG_C"/>
</dbReference>
<evidence type="ECO:0000313" key="2">
    <source>
        <dbReference type="EMBL" id="MCW2306036.1"/>
    </source>
</evidence>
<gene>
    <name evidence="2" type="ORF">M2319_000352</name>
</gene>
<dbReference type="EC" id="3.7.1.12" evidence="2"/>
<feature type="domain" description="CobE/GbiG C-terminal" evidence="1">
    <location>
        <begin position="13"/>
        <end position="131"/>
    </location>
</feature>
<comment type="caution">
    <text evidence="2">The sequence shown here is derived from an EMBL/GenBank/DDBJ whole genome shotgun (WGS) entry which is preliminary data.</text>
</comment>
<dbReference type="Pfam" id="PF01890">
    <property type="entry name" value="CbiG_C"/>
    <property type="match status" value="1"/>
</dbReference>
<protein>
    <submittedName>
        <fullName evidence="2">Cobalt-precorrin 5A hydrolase</fullName>
        <ecNumber evidence="2">3.7.1.12</ecNumber>
    </submittedName>
</protein>
<dbReference type="Gene3D" id="3.30.420.180">
    <property type="entry name" value="CobE/GbiG C-terminal domain"/>
    <property type="match status" value="1"/>
</dbReference>
<dbReference type="InterPro" id="IPR052553">
    <property type="entry name" value="CbiG_hydrolase"/>
</dbReference>
<dbReference type="Proteomes" id="UP001209755">
    <property type="component" value="Unassembled WGS sequence"/>
</dbReference>
<organism evidence="2 3">
    <name type="scientific">Rhodobium gokarnense</name>
    <dbReference type="NCBI Taxonomy" id="364296"/>
    <lineage>
        <taxon>Bacteria</taxon>
        <taxon>Pseudomonadati</taxon>
        <taxon>Pseudomonadota</taxon>
        <taxon>Alphaproteobacteria</taxon>
        <taxon>Hyphomicrobiales</taxon>
        <taxon>Rhodobiaceae</taxon>
        <taxon>Rhodobium</taxon>
    </lineage>
</organism>
<dbReference type="EMBL" id="JAOQNS010000001">
    <property type="protein sequence ID" value="MCW2306036.1"/>
    <property type="molecule type" value="Genomic_DNA"/>
</dbReference>
<reference evidence="3" key="1">
    <citation type="submission" date="2023-07" db="EMBL/GenBank/DDBJ databases">
        <title>Genome sequencing of Purple Non-Sulfur Bacteria from various extreme environments.</title>
        <authorList>
            <person name="Mayer M."/>
        </authorList>
    </citation>
    <scope>NUCLEOTIDE SEQUENCE [LARGE SCALE GENOMIC DNA]</scope>
    <source>
        <strain evidence="3">DSM 17935</strain>
    </source>
</reference>
<evidence type="ECO:0000313" key="3">
    <source>
        <dbReference type="Proteomes" id="UP001209755"/>
    </source>
</evidence>
<sequence length="137" mass="13198">MSGAATATGAARIVAGIGFSSEATAEEIADLLQGCLHDAGIGAADVVAVPAFKSGAPIVGILPGLLGLDVDLIEDADMAAVADRCLSHSTAAKAATGHGSVAEACALAAAGPTAQLIGPRIASAHATCALAICREIP</sequence>
<keyword evidence="2" id="KW-0378">Hydrolase</keyword>
<dbReference type="InterPro" id="IPR036518">
    <property type="entry name" value="CobE/GbiG_C_sf"/>
</dbReference>
<proteinExistence type="predicted"/>
<name>A0ABT3H6M0_9HYPH</name>
<evidence type="ECO:0000259" key="1">
    <source>
        <dbReference type="Pfam" id="PF01890"/>
    </source>
</evidence>
<dbReference type="PANTHER" id="PTHR37477:SF1">
    <property type="entry name" value="COBALT-PRECORRIN-5A HYDROLASE"/>
    <property type="match status" value="1"/>
</dbReference>
<dbReference type="SUPFAM" id="SSF159664">
    <property type="entry name" value="CobE/GbiG C-terminal domain-like"/>
    <property type="match status" value="1"/>
</dbReference>
<dbReference type="PANTHER" id="PTHR37477">
    <property type="entry name" value="COBALT-PRECORRIN-5A HYDROLASE"/>
    <property type="match status" value="1"/>
</dbReference>
<dbReference type="GO" id="GO:0043779">
    <property type="term" value="F:cobalt-precorrin-5A acetaldehyde-lyase activity"/>
    <property type="evidence" value="ECO:0007669"/>
    <property type="project" value="UniProtKB-EC"/>
</dbReference>